<dbReference type="STRING" id="498211.CJA_3511"/>
<dbReference type="SMART" id="SM00448">
    <property type="entry name" value="REC"/>
    <property type="match status" value="1"/>
</dbReference>
<feature type="domain" description="OmpR/PhoB-type" evidence="9">
    <location>
        <begin position="124"/>
        <end position="218"/>
    </location>
</feature>
<dbReference type="PANTHER" id="PTHR48111">
    <property type="entry name" value="REGULATOR OF RPOS"/>
    <property type="match status" value="1"/>
</dbReference>
<keyword evidence="1 6" id="KW-0597">Phosphoprotein</keyword>
<dbReference type="InterPro" id="IPR036388">
    <property type="entry name" value="WH-like_DNA-bd_sf"/>
</dbReference>
<keyword evidence="11" id="KW-1185">Reference proteome</keyword>
<dbReference type="SUPFAM" id="SSF46894">
    <property type="entry name" value="C-terminal effector domain of the bipartite response regulators"/>
    <property type="match status" value="1"/>
</dbReference>
<dbReference type="AlphaFoldDB" id="B3PG57"/>
<dbReference type="PANTHER" id="PTHR48111:SF67">
    <property type="entry name" value="TRANSCRIPTIONAL REGULATORY PROTEIN TCTD"/>
    <property type="match status" value="1"/>
</dbReference>
<dbReference type="GO" id="GO:0032993">
    <property type="term" value="C:protein-DNA complex"/>
    <property type="evidence" value="ECO:0007669"/>
    <property type="project" value="TreeGrafter"/>
</dbReference>
<keyword evidence="3" id="KW-0805">Transcription regulation</keyword>
<accession>B3PG57</accession>
<sequence>MQILLVEDDNLLAEGMMNALKRAGFAVNLSRTGKAACTYLQAEPPDILLLDLGLPDMDGLDVLKFIRDKKLQVQVLILTARDSTNAKVLGLDAGADDYLTKPFALDELLARLRVLERRLGTANTAMIHVGPLSLNTTQHLVLLNGDALVLSRREYMLLKALVENLGIIQTRESLEAKLYSWNDEVASNAIEVHIHNLRKKLPLNFIRTIRGVGYVVSRQ</sequence>
<dbReference type="RefSeq" id="WP_012489086.1">
    <property type="nucleotide sequence ID" value="NC_010995.1"/>
</dbReference>
<evidence type="ECO:0000313" key="11">
    <source>
        <dbReference type="Proteomes" id="UP000001036"/>
    </source>
</evidence>
<dbReference type="Pfam" id="PF00072">
    <property type="entry name" value="Response_reg"/>
    <property type="match status" value="1"/>
</dbReference>
<evidence type="ECO:0000256" key="4">
    <source>
        <dbReference type="ARBA" id="ARBA00023125"/>
    </source>
</evidence>
<protein>
    <submittedName>
        <fullName evidence="10">Response regulator receiver domain protein</fullName>
    </submittedName>
</protein>
<evidence type="ECO:0000256" key="7">
    <source>
        <dbReference type="PROSITE-ProRule" id="PRU01091"/>
    </source>
</evidence>
<dbReference type="GO" id="GO:0000976">
    <property type="term" value="F:transcription cis-regulatory region binding"/>
    <property type="evidence" value="ECO:0007669"/>
    <property type="project" value="TreeGrafter"/>
</dbReference>
<evidence type="ECO:0000256" key="5">
    <source>
        <dbReference type="ARBA" id="ARBA00023163"/>
    </source>
</evidence>
<dbReference type="eggNOG" id="COG0745">
    <property type="taxonomic scope" value="Bacteria"/>
</dbReference>
<feature type="modified residue" description="4-aspartylphosphate" evidence="6">
    <location>
        <position position="51"/>
    </location>
</feature>
<evidence type="ECO:0000259" key="8">
    <source>
        <dbReference type="PROSITE" id="PS50110"/>
    </source>
</evidence>
<organism evidence="10 11">
    <name type="scientific">Cellvibrio japonicus (strain Ueda107)</name>
    <name type="common">Pseudomonas fluorescens subsp. cellulosa</name>
    <dbReference type="NCBI Taxonomy" id="498211"/>
    <lineage>
        <taxon>Bacteria</taxon>
        <taxon>Pseudomonadati</taxon>
        <taxon>Pseudomonadota</taxon>
        <taxon>Gammaproteobacteria</taxon>
        <taxon>Cellvibrionales</taxon>
        <taxon>Cellvibrionaceae</taxon>
        <taxon>Cellvibrio</taxon>
    </lineage>
</organism>
<dbReference type="GO" id="GO:0006355">
    <property type="term" value="P:regulation of DNA-templated transcription"/>
    <property type="evidence" value="ECO:0007669"/>
    <property type="project" value="InterPro"/>
</dbReference>
<dbReference type="GO" id="GO:0005829">
    <property type="term" value="C:cytosol"/>
    <property type="evidence" value="ECO:0007669"/>
    <property type="project" value="TreeGrafter"/>
</dbReference>
<dbReference type="Gene3D" id="1.10.10.10">
    <property type="entry name" value="Winged helix-like DNA-binding domain superfamily/Winged helix DNA-binding domain"/>
    <property type="match status" value="1"/>
</dbReference>
<dbReference type="EMBL" id="CP000934">
    <property type="protein sequence ID" value="ACE84326.1"/>
    <property type="molecule type" value="Genomic_DNA"/>
</dbReference>
<dbReference type="PROSITE" id="PS51755">
    <property type="entry name" value="OMPR_PHOB"/>
    <property type="match status" value="1"/>
</dbReference>
<evidence type="ECO:0000256" key="6">
    <source>
        <dbReference type="PROSITE-ProRule" id="PRU00169"/>
    </source>
</evidence>
<dbReference type="GO" id="GO:0000156">
    <property type="term" value="F:phosphorelay response regulator activity"/>
    <property type="evidence" value="ECO:0007669"/>
    <property type="project" value="TreeGrafter"/>
</dbReference>
<feature type="DNA-binding region" description="OmpR/PhoB-type" evidence="7">
    <location>
        <begin position="124"/>
        <end position="218"/>
    </location>
</feature>
<dbReference type="CDD" id="cd00383">
    <property type="entry name" value="trans_reg_C"/>
    <property type="match status" value="1"/>
</dbReference>
<dbReference type="KEGG" id="cja:CJA_3511"/>
<dbReference type="CDD" id="cd17624">
    <property type="entry name" value="REC_OmpR_PmrA-like"/>
    <property type="match status" value="1"/>
</dbReference>
<dbReference type="InterPro" id="IPR016032">
    <property type="entry name" value="Sig_transdc_resp-reg_C-effctor"/>
</dbReference>
<dbReference type="FunFam" id="3.40.50.2300:FF:000002">
    <property type="entry name" value="DNA-binding response regulator PhoP"/>
    <property type="match status" value="1"/>
</dbReference>
<dbReference type="Pfam" id="PF00486">
    <property type="entry name" value="Trans_reg_C"/>
    <property type="match status" value="1"/>
</dbReference>
<dbReference type="PROSITE" id="PS50110">
    <property type="entry name" value="RESPONSE_REGULATORY"/>
    <property type="match status" value="1"/>
</dbReference>
<dbReference type="Gene3D" id="3.40.50.2300">
    <property type="match status" value="1"/>
</dbReference>
<gene>
    <name evidence="10" type="ordered locus">CJA_3511</name>
</gene>
<keyword evidence="5" id="KW-0804">Transcription</keyword>
<dbReference type="HOGENOM" id="CLU_000445_30_1_6"/>
<dbReference type="SMART" id="SM00862">
    <property type="entry name" value="Trans_reg_C"/>
    <property type="match status" value="1"/>
</dbReference>
<dbReference type="InterPro" id="IPR001789">
    <property type="entry name" value="Sig_transdc_resp-reg_receiver"/>
</dbReference>
<proteinExistence type="predicted"/>
<name>B3PG57_CELJU</name>
<keyword evidence="4 7" id="KW-0238">DNA-binding</keyword>
<dbReference type="Proteomes" id="UP000001036">
    <property type="component" value="Chromosome"/>
</dbReference>
<dbReference type="OrthoDB" id="9802426at2"/>
<feature type="domain" description="Response regulatory" evidence="8">
    <location>
        <begin position="2"/>
        <end position="116"/>
    </location>
</feature>
<dbReference type="InterPro" id="IPR039420">
    <property type="entry name" value="WalR-like"/>
</dbReference>
<evidence type="ECO:0000256" key="2">
    <source>
        <dbReference type="ARBA" id="ARBA00023012"/>
    </source>
</evidence>
<dbReference type="InterPro" id="IPR001867">
    <property type="entry name" value="OmpR/PhoB-type_DNA-bd"/>
</dbReference>
<dbReference type="InterPro" id="IPR011006">
    <property type="entry name" value="CheY-like_superfamily"/>
</dbReference>
<dbReference type="SUPFAM" id="SSF52172">
    <property type="entry name" value="CheY-like"/>
    <property type="match status" value="1"/>
</dbReference>
<reference evidence="10 11" key="1">
    <citation type="journal article" date="2008" name="J. Bacteriol.">
        <title>Insights into plant cell wall degradation from the genome sequence of the soil bacterium Cellvibrio japonicus.</title>
        <authorList>
            <person name="Deboy R.T."/>
            <person name="Mongodin E.F."/>
            <person name="Fouts D.E."/>
            <person name="Tailford L.E."/>
            <person name="Khouri H."/>
            <person name="Emerson J.B."/>
            <person name="Mohamoud Y."/>
            <person name="Watkins K."/>
            <person name="Henrissat B."/>
            <person name="Gilbert H.J."/>
            <person name="Nelson K.E."/>
        </authorList>
    </citation>
    <scope>NUCLEOTIDE SEQUENCE [LARGE SCALE GENOMIC DNA]</scope>
    <source>
        <strain evidence="10 11">Ueda107</strain>
    </source>
</reference>
<evidence type="ECO:0000259" key="9">
    <source>
        <dbReference type="PROSITE" id="PS51755"/>
    </source>
</evidence>
<evidence type="ECO:0000256" key="1">
    <source>
        <dbReference type="ARBA" id="ARBA00022553"/>
    </source>
</evidence>
<evidence type="ECO:0000313" key="10">
    <source>
        <dbReference type="EMBL" id="ACE84326.1"/>
    </source>
</evidence>
<keyword evidence="2" id="KW-0902">Two-component regulatory system</keyword>
<evidence type="ECO:0000256" key="3">
    <source>
        <dbReference type="ARBA" id="ARBA00023015"/>
    </source>
</evidence>
<dbReference type="Gene3D" id="6.10.250.690">
    <property type="match status" value="1"/>
</dbReference>